<reference evidence="3" key="1">
    <citation type="submission" date="2023-03" db="EMBL/GenBank/DDBJ databases">
        <authorList>
            <person name="Julca I."/>
        </authorList>
    </citation>
    <scope>NUCLEOTIDE SEQUENCE</scope>
</reference>
<dbReference type="InterPro" id="IPR019835">
    <property type="entry name" value="SWIB_domain"/>
</dbReference>
<feature type="compositionally biased region" description="Gly residues" evidence="1">
    <location>
        <begin position="92"/>
        <end position="108"/>
    </location>
</feature>
<dbReference type="Pfam" id="PF02201">
    <property type="entry name" value="SWIB"/>
    <property type="match status" value="1"/>
</dbReference>
<feature type="domain" description="DM2" evidence="2">
    <location>
        <begin position="294"/>
        <end position="371"/>
    </location>
</feature>
<dbReference type="Proteomes" id="UP001161247">
    <property type="component" value="Chromosome 6"/>
</dbReference>
<accession>A0AAV1DY30</accession>
<dbReference type="InterPro" id="IPR036885">
    <property type="entry name" value="SWIB_MDM2_dom_sf"/>
</dbReference>
<keyword evidence="4" id="KW-1185">Reference proteome</keyword>
<name>A0AAV1DY30_OLDCO</name>
<feature type="compositionally biased region" description="Polar residues" evidence="1">
    <location>
        <begin position="7"/>
        <end position="25"/>
    </location>
</feature>
<evidence type="ECO:0000313" key="3">
    <source>
        <dbReference type="EMBL" id="CAI9111648.1"/>
    </source>
</evidence>
<dbReference type="SMART" id="SM00151">
    <property type="entry name" value="SWIB"/>
    <property type="match status" value="1"/>
</dbReference>
<feature type="region of interest" description="Disordered" evidence="1">
    <location>
        <begin position="1"/>
        <end position="46"/>
    </location>
</feature>
<feature type="region of interest" description="Disordered" evidence="1">
    <location>
        <begin position="64"/>
        <end position="113"/>
    </location>
</feature>
<feature type="compositionally biased region" description="Polar residues" evidence="1">
    <location>
        <begin position="64"/>
        <end position="79"/>
    </location>
</feature>
<evidence type="ECO:0000259" key="2">
    <source>
        <dbReference type="PROSITE" id="PS51925"/>
    </source>
</evidence>
<dbReference type="CDD" id="cd10568">
    <property type="entry name" value="SWIB_like"/>
    <property type="match status" value="1"/>
</dbReference>
<dbReference type="EMBL" id="OX459123">
    <property type="protein sequence ID" value="CAI9111648.1"/>
    <property type="molecule type" value="Genomic_DNA"/>
</dbReference>
<dbReference type="AlphaFoldDB" id="A0AAV1DY30"/>
<evidence type="ECO:0000256" key="1">
    <source>
        <dbReference type="SAM" id="MobiDB-lite"/>
    </source>
</evidence>
<proteinExistence type="predicted"/>
<dbReference type="SUPFAM" id="SSF47592">
    <property type="entry name" value="SWIB/MDM2 domain"/>
    <property type="match status" value="1"/>
</dbReference>
<sequence length="516" mass="57588">MNRDHYQVSSAHVLNGRTSQSSQGGHPNFPGHFQLAQPHATHHPHSQLQISVTAIANSLGGSTPGIVSSASSGKKTSMLSHRAGPSRLSGAGATGGSGGSPFGHGQGGAASPLKTMELAPAVRRKKRKLPENEIPGKVATSLPESALYSHLCEVESHIDALLVRKKTEIAESLKNNPPCIQKMLRLYVFNTFENQADENMTERKTDPPSWSLKIFGRILEDGSNPARVSASWGWYPKFSSFFRKITIYLDQNLYPDNHVILWEKSRSDTLHEGFEIRRKGDKEFTAIIRLEMDFVPEKFRLSPALQEVLGLEVETRPRIMTALWHYVRTRKLQLPDDTSTFVCDPPLRKVFGEDRLKFAVASQKISQHLTSPKPIHLEHKLKLSGNSPAGNNCYDVLVDIPIQPEKELLGFISDVENDEEIEALDEAIFSVIKDIHEHTRKRAFFLGFSHSPAEFINALLASQARDLKVASGDTSQTTENEQRSEFYTQPWIEDAVIRYLNRKPSPLGSDPSSRFK</sequence>
<evidence type="ECO:0000313" key="4">
    <source>
        <dbReference type="Proteomes" id="UP001161247"/>
    </source>
</evidence>
<protein>
    <submittedName>
        <fullName evidence="3">OLC1v1011932C2</fullName>
    </submittedName>
</protein>
<organism evidence="3 4">
    <name type="scientific">Oldenlandia corymbosa var. corymbosa</name>
    <dbReference type="NCBI Taxonomy" id="529605"/>
    <lineage>
        <taxon>Eukaryota</taxon>
        <taxon>Viridiplantae</taxon>
        <taxon>Streptophyta</taxon>
        <taxon>Embryophyta</taxon>
        <taxon>Tracheophyta</taxon>
        <taxon>Spermatophyta</taxon>
        <taxon>Magnoliopsida</taxon>
        <taxon>eudicotyledons</taxon>
        <taxon>Gunneridae</taxon>
        <taxon>Pentapetalae</taxon>
        <taxon>asterids</taxon>
        <taxon>lamiids</taxon>
        <taxon>Gentianales</taxon>
        <taxon>Rubiaceae</taxon>
        <taxon>Rubioideae</taxon>
        <taxon>Spermacoceae</taxon>
        <taxon>Hedyotis-Oldenlandia complex</taxon>
        <taxon>Oldenlandia</taxon>
    </lineage>
</organism>
<gene>
    <name evidence="3" type="ORF">OLC1_LOCUS18989</name>
</gene>
<dbReference type="Gene3D" id="1.10.245.10">
    <property type="entry name" value="SWIB/MDM2 domain"/>
    <property type="match status" value="1"/>
</dbReference>
<dbReference type="PROSITE" id="PS51925">
    <property type="entry name" value="SWIB_MDM2"/>
    <property type="match status" value="1"/>
</dbReference>
<dbReference type="InterPro" id="IPR003121">
    <property type="entry name" value="SWIB_MDM2_domain"/>
</dbReference>
<dbReference type="PANTHER" id="PTHR13844">
    <property type="entry name" value="SWI/SNF-RELATED MATRIX-ASSOCIATED ACTIN-DEPENDENT REGULATOR OF CHROMATIN SUBFAMILY D"/>
    <property type="match status" value="1"/>
</dbReference>